<gene>
    <name evidence="6" type="ORF">KDL01_31565</name>
</gene>
<keyword evidence="3 5" id="KW-0479">Metal-binding</keyword>
<dbReference type="GO" id="GO:0019825">
    <property type="term" value="F:oxygen binding"/>
    <property type="evidence" value="ECO:0007669"/>
    <property type="project" value="InterPro"/>
</dbReference>
<evidence type="ECO:0000256" key="5">
    <source>
        <dbReference type="PIRSR" id="PIRSR601486-1"/>
    </source>
</evidence>
<keyword evidence="2 5" id="KW-0349">Heme</keyword>
<dbReference type="Pfam" id="PF01152">
    <property type="entry name" value="Bac_globin"/>
    <property type="match status" value="1"/>
</dbReference>
<reference evidence="6" key="1">
    <citation type="submission" date="2021-04" db="EMBL/GenBank/DDBJ databases">
        <title>Genome based classification of Actinospica acidithermotolerans sp. nov., an actinobacterium isolated from an Indonesian hot spring.</title>
        <authorList>
            <person name="Kusuma A.B."/>
            <person name="Putra K.E."/>
            <person name="Nafisah S."/>
            <person name="Loh J."/>
            <person name="Nouioui I."/>
            <person name="Goodfellow M."/>
        </authorList>
    </citation>
    <scope>NUCLEOTIDE SEQUENCE</scope>
    <source>
        <strain evidence="6">CSCA 57</strain>
    </source>
</reference>
<name>A0A941EV59_9ACTN</name>
<dbReference type="CDD" id="cd00454">
    <property type="entry name" value="TrHb1_N"/>
    <property type="match status" value="1"/>
</dbReference>
<sequence length="129" mass="13364">MADVETAPSQWERVGGAPAVRAVLDRFYVDLLAEPQLAAYFEGRSVDNIKPHLAEVLKVVLGGPGAKELDVAAYLTGAHADLGITAEDYGRTGEVLVGALAAFEVEDDIVATIGAALEAVAPYVISAAA</sequence>
<evidence type="ECO:0000256" key="3">
    <source>
        <dbReference type="ARBA" id="ARBA00022723"/>
    </source>
</evidence>
<comment type="caution">
    <text evidence="6">The sequence shown here is derived from an EMBL/GenBank/DDBJ whole genome shotgun (WGS) entry which is preliminary data.</text>
</comment>
<keyword evidence="1" id="KW-0813">Transport</keyword>
<dbReference type="EMBL" id="JAGSOG010000236">
    <property type="protein sequence ID" value="MBR7837856.1"/>
    <property type="molecule type" value="Genomic_DNA"/>
</dbReference>
<dbReference type="GO" id="GO:0020037">
    <property type="term" value="F:heme binding"/>
    <property type="evidence" value="ECO:0007669"/>
    <property type="project" value="InterPro"/>
</dbReference>
<dbReference type="InterPro" id="IPR009050">
    <property type="entry name" value="Globin-like_sf"/>
</dbReference>
<dbReference type="InterPro" id="IPR012292">
    <property type="entry name" value="Globin/Proto"/>
</dbReference>
<dbReference type="InterPro" id="IPR001486">
    <property type="entry name" value="Hemoglobin_trunc"/>
</dbReference>
<accession>A0A941EV59</accession>
<protein>
    <submittedName>
        <fullName evidence="6">Group 1 truncated hemoglobin</fullName>
    </submittedName>
</protein>
<organism evidence="6 7">
    <name type="scientific">Actinospica durhamensis</name>
    <dbReference type="NCBI Taxonomy" id="1508375"/>
    <lineage>
        <taxon>Bacteria</taxon>
        <taxon>Bacillati</taxon>
        <taxon>Actinomycetota</taxon>
        <taxon>Actinomycetes</taxon>
        <taxon>Catenulisporales</taxon>
        <taxon>Actinospicaceae</taxon>
        <taxon>Actinospica</taxon>
    </lineage>
</organism>
<dbReference type="RefSeq" id="WP_212532319.1">
    <property type="nucleotide sequence ID" value="NZ_JAGSOG010000236.1"/>
</dbReference>
<evidence type="ECO:0000256" key="4">
    <source>
        <dbReference type="ARBA" id="ARBA00023004"/>
    </source>
</evidence>
<feature type="binding site" description="distal binding residue" evidence="5">
    <location>
        <position position="52"/>
    </location>
    <ligand>
        <name>heme</name>
        <dbReference type="ChEBI" id="CHEBI:30413"/>
    </ligand>
    <ligandPart>
        <name>Fe</name>
        <dbReference type="ChEBI" id="CHEBI:18248"/>
    </ligandPart>
</feature>
<dbReference type="GO" id="GO:0046872">
    <property type="term" value="F:metal ion binding"/>
    <property type="evidence" value="ECO:0007669"/>
    <property type="project" value="UniProtKB-KW"/>
</dbReference>
<proteinExistence type="predicted"/>
<dbReference type="SUPFAM" id="SSF46458">
    <property type="entry name" value="Globin-like"/>
    <property type="match status" value="1"/>
</dbReference>
<evidence type="ECO:0000256" key="1">
    <source>
        <dbReference type="ARBA" id="ARBA00022448"/>
    </source>
</evidence>
<evidence type="ECO:0000313" key="6">
    <source>
        <dbReference type="EMBL" id="MBR7837856.1"/>
    </source>
</evidence>
<dbReference type="AlphaFoldDB" id="A0A941EV59"/>
<dbReference type="Gene3D" id="1.10.490.10">
    <property type="entry name" value="Globins"/>
    <property type="match status" value="1"/>
</dbReference>
<dbReference type="Proteomes" id="UP000675781">
    <property type="component" value="Unassembled WGS sequence"/>
</dbReference>
<keyword evidence="7" id="KW-1185">Reference proteome</keyword>
<evidence type="ECO:0000313" key="7">
    <source>
        <dbReference type="Proteomes" id="UP000675781"/>
    </source>
</evidence>
<keyword evidence="4 5" id="KW-0408">Iron</keyword>
<evidence type="ECO:0000256" key="2">
    <source>
        <dbReference type="ARBA" id="ARBA00022617"/>
    </source>
</evidence>